<gene>
    <name evidence="1" type="ORF">OIU74_007010</name>
</gene>
<reference evidence="1" key="2">
    <citation type="journal article" date="2023" name="Int. J. Mol. Sci.">
        <title>De Novo Assembly and Annotation of 11 Diverse Shrub Willow (Salix) Genomes Reveals Novel Gene Organization in Sex-Linked Regions.</title>
        <authorList>
            <person name="Hyden B."/>
            <person name="Feng K."/>
            <person name="Yates T.B."/>
            <person name="Jawdy S."/>
            <person name="Cereghino C."/>
            <person name="Smart L.B."/>
            <person name="Muchero W."/>
        </authorList>
    </citation>
    <scope>NUCLEOTIDE SEQUENCE</scope>
    <source>
        <tissue evidence="1">Shoot tip</tissue>
    </source>
</reference>
<protein>
    <submittedName>
        <fullName evidence="1">Uncharacterized protein</fullName>
    </submittedName>
</protein>
<sequence length="51" mass="5773">MSVFEDELGDRSRLCVLYQGSSSHLSGLDSELIRKNRQAVLDYRVSSLVIE</sequence>
<name>A0A9Q0U2M2_9ROSI</name>
<comment type="caution">
    <text evidence="1">The sequence shown here is derived from an EMBL/GenBank/DDBJ whole genome shotgun (WGS) entry which is preliminary data.</text>
</comment>
<dbReference type="EMBL" id="JAPFFM010000013">
    <property type="protein sequence ID" value="KAJ6722315.1"/>
    <property type="molecule type" value="Genomic_DNA"/>
</dbReference>
<proteinExistence type="predicted"/>
<evidence type="ECO:0000313" key="2">
    <source>
        <dbReference type="Proteomes" id="UP001151752"/>
    </source>
</evidence>
<evidence type="ECO:0000313" key="1">
    <source>
        <dbReference type="EMBL" id="KAJ6722315.1"/>
    </source>
</evidence>
<accession>A0A9Q0U2M2</accession>
<organism evidence="1 2">
    <name type="scientific">Salix koriyanagi</name>
    <dbReference type="NCBI Taxonomy" id="2511006"/>
    <lineage>
        <taxon>Eukaryota</taxon>
        <taxon>Viridiplantae</taxon>
        <taxon>Streptophyta</taxon>
        <taxon>Embryophyta</taxon>
        <taxon>Tracheophyta</taxon>
        <taxon>Spermatophyta</taxon>
        <taxon>Magnoliopsida</taxon>
        <taxon>eudicotyledons</taxon>
        <taxon>Gunneridae</taxon>
        <taxon>Pentapetalae</taxon>
        <taxon>rosids</taxon>
        <taxon>fabids</taxon>
        <taxon>Malpighiales</taxon>
        <taxon>Salicaceae</taxon>
        <taxon>Saliceae</taxon>
        <taxon>Salix</taxon>
    </lineage>
</organism>
<dbReference type="Proteomes" id="UP001151752">
    <property type="component" value="Chromosome 14"/>
</dbReference>
<dbReference type="AlphaFoldDB" id="A0A9Q0U2M2"/>
<keyword evidence="2" id="KW-1185">Reference proteome</keyword>
<reference evidence="1" key="1">
    <citation type="submission" date="2022-11" db="EMBL/GenBank/DDBJ databases">
        <authorList>
            <person name="Hyden B.L."/>
            <person name="Feng K."/>
            <person name="Yates T."/>
            <person name="Jawdy S."/>
            <person name="Smart L.B."/>
            <person name="Muchero W."/>
        </authorList>
    </citation>
    <scope>NUCLEOTIDE SEQUENCE</scope>
    <source>
        <tissue evidence="1">Shoot tip</tissue>
    </source>
</reference>